<dbReference type="Proteomes" id="UP000260943">
    <property type="component" value="Unassembled WGS sequence"/>
</dbReference>
<dbReference type="EMBL" id="QSRJ01000011">
    <property type="protein sequence ID" value="RGL08234.1"/>
    <property type="molecule type" value="Genomic_DNA"/>
</dbReference>
<dbReference type="RefSeq" id="WP_117680086.1">
    <property type="nucleotide sequence ID" value="NZ_QSRJ01000011.1"/>
</dbReference>
<dbReference type="SUPFAM" id="SSF56784">
    <property type="entry name" value="HAD-like"/>
    <property type="match status" value="1"/>
</dbReference>
<evidence type="ECO:0000313" key="1">
    <source>
        <dbReference type="EMBL" id="RGL08234.1"/>
    </source>
</evidence>
<dbReference type="PANTHER" id="PTHR18901">
    <property type="entry name" value="2-DEOXYGLUCOSE-6-PHOSPHATE PHOSPHATASE 2"/>
    <property type="match status" value="1"/>
</dbReference>
<dbReference type="InterPro" id="IPR023214">
    <property type="entry name" value="HAD_sf"/>
</dbReference>
<name>A0A3E4QPU6_9ACTN</name>
<evidence type="ECO:0000313" key="2">
    <source>
        <dbReference type="Proteomes" id="UP000260943"/>
    </source>
</evidence>
<dbReference type="SFLD" id="SFLDS00003">
    <property type="entry name" value="Haloacid_Dehalogenase"/>
    <property type="match status" value="1"/>
</dbReference>
<dbReference type="Pfam" id="PF13419">
    <property type="entry name" value="HAD_2"/>
    <property type="match status" value="1"/>
</dbReference>
<dbReference type="InterPro" id="IPR023198">
    <property type="entry name" value="PGP-like_dom2"/>
</dbReference>
<sequence length="246" mass="27498">MMFIYLPNERTGRVNSGSCTPQAFIFDCDGTILDSMDMWLDLGPEFLRRYGIQVTAKDLAQFEHLALEEECEAYHRKWGIGRSGKALFEEMSLMLQERYQKMIAARKNVRAFLDAAKAADIPMSIATSTPSDLVRLGLEANGLERYFSNITTTGEAGASKKHADVYDLSLKTLMEHLGEAVPPRSSVWVFEDAVFGLMSSGAAGYKRVGIHDPAGRCDRNDVIENSEIFIDDFSDELLDRIISFGM</sequence>
<comment type="caution">
    <text evidence="1">The sequence shown here is derived from an EMBL/GenBank/DDBJ whole genome shotgun (WGS) entry which is preliminary data.</text>
</comment>
<dbReference type="InterPro" id="IPR041492">
    <property type="entry name" value="HAD_2"/>
</dbReference>
<dbReference type="CDD" id="cd07505">
    <property type="entry name" value="HAD_BPGM-like"/>
    <property type="match status" value="1"/>
</dbReference>
<gene>
    <name evidence="1" type="ORF">DXC81_08960</name>
</gene>
<dbReference type="InterPro" id="IPR036412">
    <property type="entry name" value="HAD-like_sf"/>
</dbReference>
<dbReference type="PANTHER" id="PTHR18901:SF38">
    <property type="entry name" value="PSEUDOURIDINE-5'-PHOSPHATASE"/>
    <property type="match status" value="1"/>
</dbReference>
<organism evidence="1 2">
    <name type="scientific">Collinsella tanakaei</name>
    <dbReference type="NCBI Taxonomy" id="626935"/>
    <lineage>
        <taxon>Bacteria</taxon>
        <taxon>Bacillati</taxon>
        <taxon>Actinomycetota</taxon>
        <taxon>Coriobacteriia</taxon>
        <taxon>Coriobacteriales</taxon>
        <taxon>Coriobacteriaceae</taxon>
        <taxon>Collinsella</taxon>
    </lineage>
</organism>
<dbReference type="SFLD" id="SFLDG01129">
    <property type="entry name" value="C1.5:_HAD__Beta-PGM__Phosphata"/>
    <property type="match status" value="1"/>
</dbReference>
<dbReference type="Gene3D" id="3.40.50.1000">
    <property type="entry name" value="HAD superfamily/HAD-like"/>
    <property type="match status" value="1"/>
</dbReference>
<dbReference type="AlphaFoldDB" id="A0A3E4QPU6"/>
<accession>A0A3E4QPU6</accession>
<protein>
    <submittedName>
        <fullName evidence="1">HAD family phosphatase</fullName>
    </submittedName>
</protein>
<dbReference type="Gene3D" id="1.10.150.240">
    <property type="entry name" value="Putative phosphatase, domain 2"/>
    <property type="match status" value="1"/>
</dbReference>
<proteinExistence type="predicted"/>
<reference evidence="1 2" key="1">
    <citation type="submission" date="2018-08" db="EMBL/GenBank/DDBJ databases">
        <title>A genome reference for cultivated species of the human gut microbiota.</title>
        <authorList>
            <person name="Zou Y."/>
            <person name="Xue W."/>
            <person name="Luo G."/>
        </authorList>
    </citation>
    <scope>NUCLEOTIDE SEQUENCE [LARGE SCALE GENOMIC DNA]</scope>
    <source>
        <strain evidence="1 2">TF08-14</strain>
    </source>
</reference>